<protein>
    <submittedName>
        <fullName evidence="2 3">Uncharacterized protein</fullName>
    </submittedName>
</protein>
<proteinExistence type="predicted"/>
<dbReference type="EnsemblPlants" id="AES86651">
    <property type="protein sequence ID" value="AES86651"/>
    <property type="gene ID" value="MTR_4g012560"/>
</dbReference>
<evidence type="ECO:0000256" key="1">
    <source>
        <dbReference type="SAM" id="Coils"/>
    </source>
</evidence>
<dbReference type="Proteomes" id="UP000002051">
    <property type="component" value="Chromosome 4"/>
</dbReference>
<reference evidence="2 4" key="1">
    <citation type="journal article" date="2011" name="Nature">
        <title>The Medicago genome provides insight into the evolution of rhizobial symbioses.</title>
        <authorList>
            <person name="Young N.D."/>
            <person name="Debelle F."/>
            <person name="Oldroyd G.E."/>
            <person name="Geurts R."/>
            <person name="Cannon S.B."/>
            <person name="Udvardi M.K."/>
            <person name="Benedito V.A."/>
            <person name="Mayer K.F."/>
            <person name="Gouzy J."/>
            <person name="Schoof H."/>
            <person name="Van de Peer Y."/>
            <person name="Proost S."/>
            <person name="Cook D.R."/>
            <person name="Meyers B.C."/>
            <person name="Spannagl M."/>
            <person name="Cheung F."/>
            <person name="De Mita S."/>
            <person name="Krishnakumar V."/>
            <person name="Gundlach H."/>
            <person name="Zhou S."/>
            <person name="Mudge J."/>
            <person name="Bharti A.K."/>
            <person name="Murray J.D."/>
            <person name="Naoumkina M.A."/>
            <person name="Rosen B."/>
            <person name="Silverstein K.A."/>
            <person name="Tang H."/>
            <person name="Rombauts S."/>
            <person name="Zhao P.X."/>
            <person name="Zhou P."/>
            <person name="Barbe V."/>
            <person name="Bardou P."/>
            <person name="Bechner M."/>
            <person name="Bellec A."/>
            <person name="Berger A."/>
            <person name="Berges H."/>
            <person name="Bidwell S."/>
            <person name="Bisseling T."/>
            <person name="Choisne N."/>
            <person name="Couloux A."/>
            <person name="Denny R."/>
            <person name="Deshpande S."/>
            <person name="Dai X."/>
            <person name="Doyle J.J."/>
            <person name="Dudez A.M."/>
            <person name="Farmer A.D."/>
            <person name="Fouteau S."/>
            <person name="Franken C."/>
            <person name="Gibelin C."/>
            <person name="Gish J."/>
            <person name="Goldstein S."/>
            <person name="Gonzalez A.J."/>
            <person name="Green P.J."/>
            <person name="Hallab A."/>
            <person name="Hartog M."/>
            <person name="Hua A."/>
            <person name="Humphray S.J."/>
            <person name="Jeong D.H."/>
            <person name="Jing Y."/>
            <person name="Jocker A."/>
            <person name="Kenton S.M."/>
            <person name="Kim D.J."/>
            <person name="Klee K."/>
            <person name="Lai H."/>
            <person name="Lang C."/>
            <person name="Lin S."/>
            <person name="Macmil S.L."/>
            <person name="Magdelenat G."/>
            <person name="Matthews L."/>
            <person name="McCorrison J."/>
            <person name="Monaghan E.L."/>
            <person name="Mun J.H."/>
            <person name="Najar F.Z."/>
            <person name="Nicholson C."/>
            <person name="Noirot C."/>
            <person name="O'Bleness M."/>
            <person name="Paule C.R."/>
            <person name="Poulain J."/>
            <person name="Prion F."/>
            <person name="Qin B."/>
            <person name="Qu C."/>
            <person name="Retzel E.F."/>
            <person name="Riddle C."/>
            <person name="Sallet E."/>
            <person name="Samain S."/>
            <person name="Samson N."/>
            <person name="Sanders I."/>
            <person name="Saurat O."/>
            <person name="Scarpelli C."/>
            <person name="Schiex T."/>
            <person name="Segurens B."/>
            <person name="Severin A.J."/>
            <person name="Sherrier D.J."/>
            <person name="Shi R."/>
            <person name="Sims S."/>
            <person name="Singer S.R."/>
            <person name="Sinharoy S."/>
            <person name="Sterck L."/>
            <person name="Viollet A."/>
            <person name="Wang B.B."/>
            <person name="Wang K."/>
            <person name="Wang M."/>
            <person name="Wang X."/>
            <person name="Warfsmann J."/>
            <person name="Weissenbach J."/>
            <person name="White D.D."/>
            <person name="White J.D."/>
            <person name="Wiley G.B."/>
            <person name="Wincker P."/>
            <person name="Xing Y."/>
            <person name="Yang L."/>
            <person name="Yao Z."/>
            <person name="Ying F."/>
            <person name="Zhai J."/>
            <person name="Zhou L."/>
            <person name="Zuber A."/>
            <person name="Denarie J."/>
            <person name="Dixon R.A."/>
            <person name="May G.D."/>
            <person name="Schwartz D.C."/>
            <person name="Rogers J."/>
            <person name="Quetier F."/>
            <person name="Town C.D."/>
            <person name="Roe B.A."/>
        </authorList>
    </citation>
    <scope>NUCLEOTIDE SEQUENCE [LARGE SCALE GENOMIC DNA]</scope>
    <source>
        <strain evidence="2">A17</strain>
        <strain evidence="3 4">cv. Jemalong A17</strain>
    </source>
</reference>
<organism evidence="2 4">
    <name type="scientific">Medicago truncatula</name>
    <name type="common">Barrel medic</name>
    <name type="synonym">Medicago tribuloides</name>
    <dbReference type="NCBI Taxonomy" id="3880"/>
    <lineage>
        <taxon>Eukaryota</taxon>
        <taxon>Viridiplantae</taxon>
        <taxon>Streptophyta</taxon>
        <taxon>Embryophyta</taxon>
        <taxon>Tracheophyta</taxon>
        <taxon>Spermatophyta</taxon>
        <taxon>Magnoliopsida</taxon>
        <taxon>eudicotyledons</taxon>
        <taxon>Gunneridae</taxon>
        <taxon>Pentapetalae</taxon>
        <taxon>rosids</taxon>
        <taxon>fabids</taxon>
        <taxon>Fabales</taxon>
        <taxon>Fabaceae</taxon>
        <taxon>Papilionoideae</taxon>
        <taxon>50 kb inversion clade</taxon>
        <taxon>NPAAA clade</taxon>
        <taxon>Hologalegina</taxon>
        <taxon>IRL clade</taxon>
        <taxon>Trifolieae</taxon>
        <taxon>Medicago</taxon>
    </lineage>
</organism>
<accession>G7JJB5</accession>
<reference evidence="2 4" key="2">
    <citation type="journal article" date="2014" name="BMC Genomics">
        <title>An improved genome release (version Mt4.0) for the model legume Medicago truncatula.</title>
        <authorList>
            <person name="Tang H."/>
            <person name="Krishnakumar V."/>
            <person name="Bidwell S."/>
            <person name="Rosen B."/>
            <person name="Chan A."/>
            <person name="Zhou S."/>
            <person name="Gentzbittel L."/>
            <person name="Childs K.L."/>
            <person name="Yandell M."/>
            <person name="Gundlach H."/>
            <person name="Mayer K.F."/>
            <person name="Schwartz D.C."/>
            <person name="Town C.D."/>
        </authorList>
    </citation>
    <scope>GENOME REANNOTATION</scope>
    <source>
        <strain evidence="3 4">cv. Jemalong A17</strain>
    </source>
</reference>
<name>G7JJB5_MEDTR</name>
<reference evidence="3" key="3">
    <citation type="submission" date="2015-04" db="UniProtKB">
        <authorList>
            <consortium name="EnsemblPlants"/>
        </authorList>
    </citation>
    <scope>IDENTIFICATION</scope>
    <source>
        <strain evidence="3">cv. Jemalong A17</strain>
    </source>
</reference>
<dbReference type="HOGENOM" id="CLU_2516038_0_0_1"/>
<keyword evidence="4" id="KW-1185">Reference proteome</keyword>
<evidence type="ECO:0000313" key="4">
    <source>
        <dbReference type="Proteomes" id="UP000002051"/>
    </source>
</evidence>
<gene>
    <name evidence="2" type="ordered locus">MTR_4g012560</name>
</gene>
<dbReference type="PaxDb" id="3880-AES86651"/>
<feature type="coiled-coil region" evidence="1">
    <location>
        <begin position="44"/>
        <end position="71"/>
    </location>
</feature>
<sequence length="85" mass="9397">MPVLKAGKLLTMNGMLPKSIQTRSQAVVVKESLRPLPSISTDVVVAMEAKIEALTAELEKKNREQETIKEKMGAWSKYLGILCLI</sequence>
<keyword evidence="1" id="KW-0175">Coiled coil</keyword>
<evidence type="ECO:0000313" key="3">
    <source>
        <dbReference type="EnsemblPlants" id="AES86651"/>
    </source>
</evidence>
<dbReference type="EMBL" id="CM001220">
    <property type="protein sequence ID" value="AES86651.1"/>
    <property type="molecule type" value="Genomic_DNA"/>
</dbReference>
<dbReference type="AlphaFoldDB" id="G7JJB5"/>
<evidence type="ECO:0000313" key="2">
    <source>
        <dbReference type="EMBL" id="AES86651.1"/>
    </source>
</evidence>